<dbReference type="GO" id="GO:0005524">
    <property type="term" value="F:ATP binding"/>
    <property type="evidence" value="ECO:0007669"/>
    <property type="project" value="UniProtKB-UniRule"/>
</dbReference>
<evidence type="ECO:0000313" key="7">
    <source>
        <dbReference type="EMBL" id="EGX50483.1"/>
    </source>
</evidence>
<keyword evidence="8" id="KW-1185">Reference proteome</keyword>
<sequence>MGLLSLGTPLTWEEAKPHADLVRERGIEQLLNIWKKAKSKERDILLWGDEVTSNFLFLHFPMFLTVPPRVFQPRTCTNLESENE</sequence>
<comment type="similarity">
    <text evidence="6">Belongs to the glutamate--cysteine ligase type 3 family.</text>
</comment>
<evidence type="ECO:0000256" key="5">
    <source>
        <dbReference type="ARBA" id="ARBA00022840"/>
    </source>
</evidence>
<evidence type="ECO:0000256" key="2">
    <source>
        <dbReference type="ARBA" id="ARBA00022598"/>
    </source>
</evidence>
<dbReference type="OMA" id="RSSIWLF"/>
<protein>
    <recommendedName>
        <fullName evidence="1 6">Glutamate--cysteine ligase</fullName>
        <ecNumber evidence="1 6">6.3.2.2</ecNumber>
    </recommendedName>
    <alternativeName>
        <fullName evidence="6">Gamma-ECS</fullName>
    </alternativeName>
    <alternativeName>
        <fullName evidence="6">Gamma-glutamylcysteine synthetase</fullName>
    </alternativeName>
</protein>
<dbReference type="STRING" id="756982.G1X8L3"/>
<keyword evidence="5 6" id="KW-0067">ATP-binding</keyword>
<gene>
    <name evidence="7" type="ORF">AOL_s00075g212</name>
</gene>
<reference evidence="7 8" key="1">
    <citation type="journal article" date="2011" name="PLoS Pathog.">
        <title>Genomic and proteomic analyses of the fungus Arthrobotrys oligospora provide insights into nematode-trap formation.</title>
        <authorList>
            <person name="Yang J."/>
            <person name="Wang L."/>
            <person name="Ji X."/>
            <person name="Feng Y."/>
            <person name="Li X."/>
            <person name="Zou C."/>
            <person name="Xu J."/>
            <person name="Ren Y."/>
            <person name="Mi Q."/>
            <person name="Wu J."/>
            <person name="Liu S."/>
            <person name="Liu Y."/>
            <person name="Huang X."/>
            <person name="Wang H."/>
            <person name="Niu X."/>
            <person name="Li J."/>
            <person name="Liang L."/>
            <person name="Luo Y."/>
            <person name="Ji K."/>
            <person name="Zhou W."/>
            <person name="Yu Z."/>
            <person name="Li G."/>
            <person name="Liu Y."/>
            <person name="Li L."/>
            <person name="Qiao M."/>
            <person name="Feng L."/>
            <person name="Zhang K.-Q."/>
        </authorList>
    </citation>
    <scope>NUCLEOTIDE SEQUENCE [LARGE SCALE GENOMIC DNA]</scope>
    <source>
        <strain evidence="8">ATCC 24927 / CBS 115.81 / DSM 1491</strain>
    </source>
</reference>
<dbReference type="InterPro" id="IPR004308">
    <property type="entry name" value="GCS"/>
</dbReference>
<evidence type="ECO:0000256" key="6">
    <source>
        <dbReference type="RuleBase" id="RU367135"/>
    </source>
</evidence>
<comment type="pathway">
    <text evidence="6">Sulfur metabolism; glutathione biosynthesis; glutathione from L-cysteine and L-glutamate: step 1/2.</text>
</comment>
<evidence type="ECO:0000256" key="4">
    <source>
        <dbReference type="ARBA" id="ARBA00022741"/>
    </source>
</evidence>
<keyword evidence="3 6" id="KW-0317">Glutathione biosynthesis</keyword>
<dbReference type="GO" id="GO:0017109">
    <property type="term" value="C:glutamate-cysteine ligase complex"/>
    <property type="evidence" value="ECO:0007669"/>
    <property type="project" value="TreeGrafter"/>
</dbReference>
<dbReference type="AlphaFoldDB" id="G1X8L3"/>
<dbReference type="eggNOG" id="KOG3754">
    <property type="taxonomic scope" value="Eukaryota"/>
</dbReference>
<dbReference type="HOGENOM" id="CLU_193141_0_0_1"/>
<comment type="caution">
    <text evidence="7">The sequence shown here is derived from an EMBL/GenBank/DDBJ whole genome shotgun (WGS) entry which is preliminary data.</text>
</comment>
<accession>G1X8L3</accession>
<dbReference type="PANTHER" id="PTHR11164">
    <property type="entry name" value="GLUTAMATE CYSTEINE LIGASE"/>
    <property type="match status" value="1"/>
</dbReference>
<name>G1X8L3_ARTOA</name>
<dbReference type="GeneID" id="22891725"/>
<evidence type="ECO:0000256" key="1">
    <source>
        <dbReference type="ARBA" id="ARBA00012220"/>
    </source>
</evidence>
<keyword evidence="2 6" id="KW-0436">Ligase</keyword>
<dbReference type="PANTHER" id="PTHR11164:SF0">
    <property type="entry name" value="GLUTAMATE--CYSTEINE LIGASE CATALYTIC SUBUNIT"/>
    <property type="match status" value="1"/>
</dbReference>
<dbReference type="InParanoid" id="G1X8L3"/>
<dbReference type="UniPathway" id="UPA00142">
    <property type="reaction ID" value="UER00209"/>
</dbReference>
<dbReference type="OrthoDB" id="7939818at2759"/>
<dbReference type="GO" id="GO:0006750">
    <property type="term" value="P:glutathione biosynthetic process"/>
    <property type="evidence" value="ECO:0007669"/>
    <property type="project" value="UniProtKB-UniRule"/>
</dbReference>
<dbReference type="Proteomes" id="UP000008784">
    <property type="component" value="Unassembled WGS sequence"/>
</dbReference>
<evidence type="ECO:0000256" key="3">
    <source>
        <dbReference type="ARBA" id="ARBA00022684"/>
    </source>
</evidence>
<dbReference type="EMBL" id="ADOT01000121">
    <property type="protein sequence ID" value="EGX50483.1"/>
    <property type="molecule type" value="Genomic_DNA"/>
</dbReference>
<dbReference type="GO" id="GO:0004357">
    <property type="term" value="F:glutamate-cysteine ligase activity"/>
    <property type="evidence" value="ECO:0007669"/>
    <property type="project" value="UniProtKB-UniRule"/>
</dbReference>
<organism evidence="7 8">
    <name type="scientific">Arthrobotrys oligospora (strain ATCC 24927 / CBS 115.81 / DSM 1491)</name>
    <name type="common">Nematode-trapping fungus</name>
    <name type="synonym">Didymozoophaga oligospora</name>
    <dbReference type="NCBI Taxonomy" id="756982"/>
    <lineage>
        <taxon>Eukaryota</taxon>
        <taxon>Fungi</taxon>
        <taxon>Dikarya</taxon>
        <taxon>Ascomycota</taxon>
        <taxon>Pezizomycotina</taxon>
        <taxon>Orbiliomycetes</taxon>
        <taxon>Orbiliales</taxon>
        <taxon>Orbiliaceae</taxon>
        <taxon>Orbilia</taxon>
        <taxon>Orbilia oligospora</taxon>
    </lineage>
</organism>
<comment type="catalytic activity">
    <reaction evidence="6">
        <text>L-cysteine + L-glutamate + ATP = gamma-L-glutamyl-L-cysteine + ADP + phosphate + H(+)</text>
        <dbReference type="Rhea" id="RHEA:13285"/>
        <dbReference type="ChEBI" id="CHEBI:15378"/>
        <dbReference type="ChEBI" id="CHEBI:29985"/>
        <dbReference type="ChEBI" id="CHEBI:30616"/>
        <dbReference type="ChEBI" id="CHEBI:35235"/>
        <dbReference type="ChEBI" id="CHEBI:43474"/>
        <dbReference type="ChEBI" id="CHEBI:58173"/>
        <dbReference type="ChEBI" id="CHEBI:456216"/>
        <dbReference type="EC" id="6.3.2.2"/>
    </reaction>
</comment>
<dbReference type="EC" id="6.3.2.2" evidence="1 6"/>
<keyword evidence="4 6" id="KW-0547">Nucleotide-binding</keyword>
<dbReference type="RefSeq" id="XP_011120825.1">
    <property type="nucleotide sequence ID" value="XM_011122523.1"/>
</dbReference>
<evidence type="ECO:0000313" key="8">
    <source>
        <dbReference type="Proteomes" id="UP000008784"/>
    </source>
</evidence>
<proteinExistence type="inferred from homology"/>